<dbReference type="SMART" id="SM00493">
    <property type="entry name" value="TOPRIM"/>
    <property type="match status" value="1"/>
</dbReference>
<dbReference type="CDD" id="cd03364">
    <property type="entry name" value="TOPRIM_DnaG_primases"/>
    <property type="match status" value="1"/>
</dbReference>
<dbReference type="HAMAP" id="MF_00974">
    <property type="entry name" value="DNA_primase_DnaG"/>
    <property type="match status" value="1"/>
</dbReference>
<evidence type="ECO:0000256" key="11">
    <source>
        <dbReference type="ARBA" id="ARBA00023163"/>
    </source>
</evidence>
<keyword evidence="17" id="KW-1185">Reference proteome</keyword>
<dbReference type="Pfam" id="PF08278">
    <property type="entry name" value="DnaG_DnaB_bind"/>
    <property type="match status" value="1"/>
</dbReference>
<dbReference type="SMART" id="SM00766">
    <property type="entry name" value="DnaG_DnaB_bind"/>
    <property type="match status" value="1"/>
</dbReference>
<name>A0ABQ3CFG5_9ACTN</name>
<dbReference type="InterPro" id="IPR050219">
    <property type="entry name" value="DnaG_primase"/>
</dbReference>
<dbReference type="InterPro" id="IPR013173">
    <property type="entry name" value="DNA_primase_DnaG_DnaB-bd_dom"/>
</dbReference>
<organism evidence="16 17">
    <name type="scientific">Streptomyces canarius</name>
    <dbReference type="NCBI Taxonomy" id="285453"/>
    <lineage>
        <taxon>Bacteria</taxon>
        <taxon>Bacillati</taxon>
        <taxon>Actinomycetota</taxon>
        <taxon>Actinomycetes</taxon>
        <taxon>Kitasatosporales</taxon>
        <taxon>Streptomycetaceae</taxon>
        <taxon>Streptomyces</taxon>
    </lineage>
</organism>
<comment type="similarity">
    <text evidence="12 13">Belongs to the DnaG primase family.</text>
</comment>
<dbReference type="InterPro" id="IPR002694">
    <property type="entry name" value="Znf_CHC2"/>
</dbReference>
<dbReference type="InterPro" id="IPR019475">
    <property type="entry name" value="DNA_primase_DnaB-bd"/>
</dbReference>
<keyword evidence="4 12" id="KW-0548">Nucleotidyltransferase</keyword>
<dbReference type="Gene3D" id="3.90.580.10">
    <property type="entry name" value="Zinc finger, CHC2-type domain"/>
    <property type="match status" value="1"/>
</dbReference>
<reference evidence="17" key="1">
    <citation type="journal article" date="2019" name="Int. J. Syst. Evol. Microbiol.">
        <title>The Global Catalogue of Microorganisms (GCM) 10K type strain sequencing project: providing services to taxonomists for standard genome sequencing and annotation.</title>
        <authorList>
            <consortium name="The Broad Institute Genomics Platform"/>
            <consortium name="The Broad Institute Genome Sequencing Center for Infectious Disease"/>
            <person name="Wu L."/>
            <person name="Ma J."/>
        </authorList>
    </citation>
    <scope>NUCLEOTIDE SEQUENCE [LARGE SCALE GENOMIC DNA]</scope>
    <source>
        <strain evidence="17">JCM 4733</strain>
    </source>
</reference>
<proteinExistence type="inferred from homology"/>
<dbReference type="InterPro" id="IPR016136">
    <property type="entry name" value="DNA_helicase_N/primase_C"/>
</dbReference>
<keyword evidence="9" id="KW-0460">Magnesium</keyword>
<keyword evidence="7 12" id="KW-0863">Zinc-finger</keyword>
<keyword evidence="1 12" id="KW-0240">DNA-directed RNA polymerase</keyword>
<dbReference type="InterPro" id="IPR006295">
    <property type="entry name" value="DNA_primase_DnaG"/>
</dbReference>
<evidence type="ECO:0000256" key="2">
    <source>
        <dbReference type="ARBA" id="ARBA00022515"/>
    </source>
</evidence>
<evidence type="ECO:0000256" key="6">
    <source>
        <dbReference type="ARBA" id="ARBA00022723"/>
    </source>
</evidence>
<dbReference type="PANTHER" id="PTHR30313:SF2">
    <property type="entry name" value="DNA PRIMASE"/>
    <property type="match status" value="1"/>
</dbReference>
<keyword evidence="11 12" id="KW-0804">Transcription</keyword>
<dbReference type="SUPFAM" id="SSF56731">
    <property type="entry name" value="DNA primase core"/>
    <property type="match status" value="1"/>
</dbReference>
<keyword evidence="8 12" id="KW-0862">Zinc</keyword>
<keyword evidence="3 12" id="KW-0808">Transferase</keyword>
<dbReference type="NCBIfam" id="TIGR01391">
    <property type="entry name" value="dnaG"/>
    <property type="match status" value="1"/>
</dbReference>
<evidence type="ECO:0000256" key="7">
    <source>
        <dbReference type="ARBA" id="ARBA00022771"/>
    </source>
</evidence>
<dbReference type="InterPro" id="IPR013264">
    <property type="entry name" value="DNAG_N"/>
</dbReference>
<comment type="subunit">
    <text evidence="12">Monomer. Interacts with DnaB.</text>
</comment>
<dbReference type="InterPro" id="IPR037068">
    <property type="entry name" value="DNA_primase_core_N_sf"/>
</dbReference>
<dbReference type="Proteomes" id="UP000653644">
    <property type="component" value="Unassembled WGS sequence"/>
</dbReference>
<feature type="region of interest" description="Disordered" evidence="14">
    <location>
        <begin position="443"/>
        <end position="475"/>
    </location>
</feature>
<evidence type="ECO:0000256" key="10">
    <source>
        <dbReference type="ARBA" id="ARBA00023125"/>
    </source>
</evidence>
<evidence type="ECO:0000256" key="3">
    <source>
        <dbReference type="ARBA" id="ARBA00022679"/>
    </source>
</evidence>
<keyword evidence="6 12" id="KW-0479">Metal-binding</keyword>
<dbReference type="Gene3D" id="3.40.1360.10">
    <property type="match status" value="1"/>
</dbReference>
<evidence type="ECO:0000313" key="16">
    <source>
        <dbReference type="EMBL" id="GHA08420.1"/>
    </source>
</evidence>
<evidence type="ECO:0000256" key="1">
    <source>
        <dbReference type="ARBA" id="ARBA00022478"/>
    </source>
</evidence>
<comment type="domain">
    <text evidence="12">Contains an N-terminal zinc-binding domain, a central core domain that contains the primase activity, and a C-terminal DnaB-binding domain.</text>
</comment>
<evidence type="ECO:0000256" key="14">
    <source>
        <dbReference type="SAM" id="MobiDB-lite"/>
    </source>
</evidence>
<dbReference type="Pfam" id="PF13662">
    <property type="entry name" value="Toprim_4"/>
    <property type="match status" value="1"/>
</dbReference>
<dbReference type="Pfam" id="PF08275">
    <property type="entry name" value="DNAG_N"/>
    <property type="match status" value="1"/>
</dbReference>
<comment type="caution">
    <text evidence="16">The sequence shown here is derived from an EMBL/GenBank/DDBJ whole genome shotgun (WGS) entry which is preliminary data.</text>
</comment>
<dbReference type="SUPFAM" id="SSF57783">
    <property type="entry name" value="Zinc beta-ribbon"/>
    <property type="match status" value="1"/>
</dbReference>
<sequence>MAGRINDEDVKAVRDAVPIDAVVSEYLQLRNAGGGNLKGLCPFHDEKSPSFQVSPSKGLFHCFGCQEGGDTITFVMKVDHLSFSEAVERLAAQAGITLRYEEGGYNPAHQRGERIRLVEAHKIAAQWYAEQLATSPEAETGRVFLAERGFDQAAAVHFGVGYSPQGWDHLTRYLRGKGFTDKELILSGLSQEGRRGPIDRFRGRLMWPIRDIGGDVVGFGARKLYEADNGPKYLNTPDTPIYRKSQVLYGIDLAKKEIAKSSRAVVVEGYTDVMACHLAGVPTAIATCGTAFGGDHIKILRRLLMDNGSARVIFTFDGDAAGQKAALRAFEDDQKFAAETYIAIAPDGMDPCDLRLAKGDEAVADLVEPRTPLFEFALRQIVSRYDLDTPAGRAAALDEAAPIVARIKNSGAQHEVAVELAGMLGILDTQFVVRRVAQLARWARDGKGPQQQDRRRPADDQWAQAPRPANSGPALTLRNPVFAAERELLKLALQRPELVSPAFDAYGVDEFTAPPYAAVRQAVAEAGGAEYGVADPQEYLVRVREAAPDDTVRAMVTELAVEPILRRTVDETYAGTVLVQIRRRAVERRIRDIQSQMTRLSSAGDPAQLAAVQNEMWILQQYDQALRERGAEAL</sequence>
<feature type="domain" description="Toprim" evidence="15">
    <location>
        <begin position="262"/>
        <end position="346"/>
    </location>
</feature>
<evidence type="ECO:0000256" key="8">
    <source>
        <dbReference type="ARBA" id="ARBA00022833"/>
    </source>
</evidence>
<dbReference type="RefSeq" id="WP_189882785.1">
    <property type="nucleotide sequence ID" value="NZ_BMVN01000003.1"/>
</dbReference>
<keyword evidence="5 12" id="KW-0235">DNA replication</keyword>
<comment type="cofactor">
    <cofactor evidence="12 13">
        <name>Zn(2+)</name>
        <dbReference type="ChEBI" id="CHEBI:29105"/>
    </cofactor>
    <text evidence="12 13">Binds 1 zinc ion per monomer.</text>
</comment>
<evidence type="ECO:0000313" key="17">
    <source>
        <dbReference type="Proteomes" id="UP000653644"/>
    </source>
</evidence>
<dbReference type="InterPro" id="IPR036977">
    <property type="entry name" value="DNA_primase_Znf_CHC2"/>
</dbReference>
<evidence type="ECO:0000256" key="13">
    <source>
        <dbReference type="PIRNR" id="PIRNR002811"/>
    </source>
</evidence>
<dbReference type="InterPro" id="IPR034151">
    <property type="entry name" value="TOPRIM_DnaG_bac"/>
</dbReference>
<evidence type="ECO:0000256" key="9">
    <source>
        <dbReference type="ARBA" id="ARBA00022842"/>
    </source>
</evidence>
<dbReference type="PIRSF" id="PIRSF002811">
    <property type="entry name" value="DnaG"/>
    <property type="match status" value="1"/>
</dbReference>
<feature type="compositionally biased region" description="Basic and acidic residues" evidence="14">
    <location>
        <begin position="443"/>
        <end position="459"/>
    </location>
</feature>
<evidence type="ECO:0000259" key="15">
    <source>
        <dbReference type="PROSITE" id="PS50880"/>
    </source>
</evidence>
<dbReference type="InterPro" id="IPR006171">
    <property type="entry name" value="TOPRIM_dom"/>
</dbReference>
<dbReference type="Pfam" id="PF10410">
    <property type="entry name" value="DnaB_bind"/>
    <property type="match status" value="1"/>
</dbReference>
<keyword evidence="10 12" id="KW-0238">DNA-binding</keyword>
<dbReference type="Gene3D" id="1.10.860.10">
    <property type="entry name" value="DNAb Helicase, Chain A"/>
    <property type="match status" value="1"/>
</dbReference>
<dbReference type="EC" id="2.7.7.101" evidence="12"/>
<gene>
    <name evidence="12 16" type="primary">dnaG</name>
    <name evidence="16" type="ORF">GCM10010345_10960</name>
</gene>
<evidence type="ECO:0000256" key="4">
    <source>
        <dbReference type="ARBA" id="ARBA00022695"/>
    </source>
</evidence>
<dbReference type="InterPro" id="IPR030846">
    <property type="entry name" value="DnaG_bac"/>
</dbReference>
<feature type="zinc finger region" description="CHC2-type" evidence="12">
    <location>
        <begin position="41"/>
        <end position="65"/>
    </location>
</feature>
<comment type="function">
    <text evidence="12 13">RNA polymerase that catalyzes the synthesis of short RNA molecules used as primers for DNA polymerase during DNA replication.</text>
</comment>
<dbReference type="EMBL" id="BMVN01000003">
    <property type="protein sequence ID" value="GHA08420.1"/>
    <property type="molecule type" value="Genomic_DNA"/>
</dbReference>
<evidence type="ECO:0000256" key="5">
    <source>
        <dbReference type="ARBA" id="ARBA00022705"/>
    </source>
</evidence>
<dbReference type="SMART" id="SM00400">
    <property type="entry name" value="ZnF_CHCC"/>
    <property type="match status" value="1"/>
</dbReference>
<dbReference type="Pfam" id="PF01807">
    <property type="entry name" value="Zn_ribbon_DnaG"/>
    <property type="match status" value="1"/>
</dbReference>
<dbReference type="PROSITE" id="PS50880">
    <property type="entry name" value="TOPRIM"/>
    <property type="match status" value="1"/>
</dbReference>
<dbReference type="Gene3D" id="3.90.980.10">
    <property type="entry name" value="DNA primase, catalytic core, N-terminal domain"/>
    <property type="match status" value="1"/>
</dbReference>
<keyword evidence="2 12" id="KW-0639">Primosome</keyword>
<dbReference type="PANTHER" id="PTHR30313">
    <property type="entry name" value="DNA PRIMASE"/>
    <property type="match status" value="1"/>
</dbReference>
<accession>A0ABQ3CFG5</accession>
<evidence type="ECO:0000256" key="12">
    <source>
        <dbReference type="HAMAP-Rule" id="MF_00974"/>
    </source>
</evidence>
<comment type="catalytic activity">
    <reaction evidence="12">
        <text>ssDNA + n NTP = ssDNA/pppN(pN)n-1 hybrid + (n-1) diphosphate.</text>
        <dbReference type="EC" id="2.7.7.101"/>
    </reaction>
</comment>
<protein>
    <recommendedName>
        <fullName evidence="12 13">DNA primase</fullName>
        <ecNumber evidence="12">2.7.7.101</ecNumber>
    </recommendedName>
</protein>